<dbReference type="EMBL" id="BGZN01000011">
    <property type="protein sequence ID" value="GBR73435.1"/>
    <property type="molecule type" value="Genomic_DNA"/>
</dbReference>
<organism evidence="1 2">
    <name type="scientific">Termititenax aidoneus</name>
    <dbReference type="NCBI Taxonomy" id="2218524"/>
    <lineage>
        <taxon>Bacteria</taxon>
        <taxon>Bacillati</taxon>
        <taxon>Candidatus Margulisiibacteriota</taxon>
        <taxon>Candidatus Termititenacia</taxon>
        <taxon>Candidatus Termititenacales</taxon>
        <taxon>Candidatus Termititenacaceae</taxon>
        <taxon>Candidatus Termititenax</taxon>
    </lineage>
</organism>
<proteinExistence type="predicted"/>
<dbReference type="Proteomes" id="UP000269352">
    <property type="component" value="Unassembled WGS sequence"/>
</dbReference>
<reference evidence="1 2" key="1">
    <citation type="journal article" date="2019" name="ISME J.">
        <title>Genome analyses of uncultured TG2/ZB3 bacteria in 'Margulisbacteria' specifically attached to ectosymbiotic spirochetes of protists in the termite gut.</title>
        <authorList>
            <person name="Utami Y.D."/>
            <person name="Kuwahara H."/>
            <person name="Igai K."/>
            <person name="Murakami T."/>
            <person name="Sugaya K."/>
            <person name="Morikawa T."/>
            <person name="Nagura Y."/>
            <person name="Yuki M."/>
            <person name="Deevong P."/>
            <person name="Inoue T."/>
            <person name="Kihara K."/>
            <person name="Lo N."/>
            <person name="Yamada A."/>
            <person name="Ohkuma M."/>
            <person name="Hongoh Y."/>
        </authorList>
    </citation>
    <scope>NUCLEOTIDE SEQUENCE [LARGE SCALE GENOMIC DNA]</scope>
    <source>
        <strain evidence="1">NkOx7-01</strain>
    </source>
</reference>
<gene>
    <name evidence="1" type="ORF">NO1_0819</name>
</gene>
<name>A0A388TA23_TERA1</name>
<accession>A0A388TA23</accession>
<evidence type="ECO:0000313" key="1">
    <source>
        <dbReference type="EMBL" id="GBR73435.1"/>
    </source>
</evidence>
<keyword evidence="2" id="KW-1185">Reference proteome</keyword>
<dbReference type="AlphaFoldDB" id="A0A388TA23"/>
<comment type="caution">
    <text evidence="1">The sequence shown here is derived from an EMBL/GenBank/DDBJ whole genome shotgun (WGS) entry which is preliminary data.</text>
</comment>
<evidence type="ECO:0000313" key="2">
    <source>
        <dbReference type="Proteomes" id="UP000269352"/>
    </source>
</evidence>
<protein>
    <submittedName>
        <fullName evidence="1">Phage tail fiber protein</fullName>
    </submittedName>
</protein>
<sequence>MASNYTDTTDADFTTGNYNIDTGKNLSAAGVRNALHTKENVANKKDTINNSSTEYPSSKAVYDSLASSLASKENIANKKDTINNSSTEYPSSKAVYNSLASKENTANKKDTISASSTEYPSCKAVSDSLAGIKLPIGTILMYDGAKWKDDETIVGWYACTAENASYGCPNLVGSFIKGSATVSRTSGGNTGNTVTIAANNLPQHTHPQSGTLTTGNQSADHTHSVAHDHAAFTSGGGGAHGHTVSMKISGGMGTQELFSGWGTEASWSDCENAVGVRWSAPFSTSNPGDHTHSINVPNYTGNSGGVSANHTHSVTLSGSTGNNTTTATALNIEPQSYALIYIRRCA</sequence>